<evidence type="ECO:0000256" key="8">
    <source>
        <dbReference type="PROSITE-ProRule" id="PRU01393"/>
    </source>
</evidence>
<name>A0A067PVX0_9AGAM</name>
<evidence type="ECO:0000256" key="5">
    <source>
        <dbReference type="ARBA" id="ARBA00022786"/>
    </source>
</evidence>
<evidence type="ECO:0000256" key="9">
    <source>
        <dbReference type="SAM" id="MobiDB-lite"/>
    </source>
</evidence>
<dbReference type="PANTHER" id="PTHR10589:SF16">
    <property type="entry name" value="UBIQUITIN CARBOXYL-TERMINAL HYDROLASE ISOZYME L5"/>
    <property type="match status" value="1"/>
</dbReference>
<gene>
    <name evidence="11" type="ORF">JAAARDRAFT_254631</name>
</gene>
<reference evidence="12" key="1">
    <citation type="journal article" date="2014" name="Proc. Natl. Acad. Sci. U.S.A.">
        <title>Extensive sampling of basidiomycete genomes demonstrates inadequacy of the white-rot/brown-rot paradigm for wood decay fungi.</title>
        <authorList>
            <person name="Riley R."/>
            <person name="Salamov A.A."/>
            <person name="Brown D.W."/>
            <person name="Nagy L.G."/>
            <person name="Floudas D."/>
            <person name="Held B.W."/>
            <person name="Levasseur A."/>
            <person name="Lombard V."/>
            <person name="Morin E."/>
            <person name="Otillar R."/>
            <person name="Lindquist E.A."/>
            <person name="Sun H."/>
            <person name="LaButti K.M."/>
            <person name="Schmutz J."/>
            <person name="Jabbour D."/>
            <person name="Luo H."/>
            <person name="Baker S.E."/>
            <person name="Pisabarro A.G."/>
            <person name="Walton J.D."/>
            <person name="Blanchette R.A."/>
            <person name="Henrissat B."/>
            <person name="Martin F."/>
            <person name="Cullen D."/>
            <person name="Hibbett D.S."/>
            <person name="Grigoriev I.V."/>
        </authorList>
    </citation>
    <scope>NUCLEOTIDE SEQUENCE [LARGE SCALE GENOMIC DNA]</scope>
    <source>
        <strain evidence="12">MUCL 33604</strain>
    </source>
</reference>
<evidence type="ECO:0000259" key="10">
    <source>
        <dbReference type="PROSITE" id="PS52048"/>
    </source>
</evidence>
<evidence type="ECO:0000313" key="12">
    <source>
        <dbReference type="Proteomes" id="UP000027265"/>
    </source>
</evidence>
<feature type="compositionally biased region" description="Basic residues" evidence="9">
    <location>
        <begin position="47"/>
        <end position="59"/>
    </location>
</feature>
<comment type="caution">
    <text evidence="8">Lacks conserved residue(s) required for the propagation of feature annotation.</text>
</comment>
<comment type="similarity">
    <text evidence="2 8">Belongs to the peptidase C12 family.</text>
</comment>
<dbReference type="Pfam" id="PF01088">
    <property type="entry name" value="Peptidase_C12"/>
    <property type="match status" value="1"/>
</dbReference>
<evidence type="ECO:0000256" key="4">
    <source>
        <dbReference type="ARBA" id="ARBA00022670"/>
    </source>
</evidence>
<evidence type="ECO:0000313" key="11">
    <source>
        <dbReference type="EMBL" id="KDQ58015.1"/>
    </source>
</evidence>
<keyword evidence="5" id="KW-0833">Ubl conjugation pathway</keyword>
<dbReference type="InterPro" id="IPR036959">
    <property type="entry name" value="Peptidase_C12_UCH_sf"/>
</dbReference>
<dbReference type="OrthoDB" id="1924260at2759"/>
<accession>A0A067PVX0</accession>
<dbReference type="PANTHER" id="PTHR10589">
    <property type="entry name" value="UBIQUITIN CARBOXYL-TERMINAL HYDROLASE"/>
    <property type="match status" value="1"/>
</dbReference>
<dbReference type="GO" id="GO:0005737">
    <property type="term" value="C:cytoplasm"/>
    <property type="evidence" value="ECO:0007669"/>
    <property type="project" value="TreeGrafter"/>
</dbReference>
<evidence type="ECO:0000256" key="6">
    <source>
        <dbReference type="ARBA" id="ARBA00022801"/>
    </source>
</evidence>
<dbReference type="InterPro" id="IPR038765">
    <property type="entry name" value="Papain-like_cys_pep_sf"/>
</dbReference>
<comment type="catalytic activity">
    <reaction evidence="1">
        <text>Thiol-dependent hydrolysis of ester, thioester, amide, peptide and isopeptide bonds formed by the C-terminal Gly of ubiquitin (a 76-residue protein attached to proteins as an intracellular targeting signal).</text>
        <dbReference type="EC" id="3.4.19.12"/>
    </reaction>
</comment>
<protein>
    <recommendedName>
        <fullName evidence="3">ubiquitinyl hydrolase 1</fullName>
        <ecNumber evidence="3">3.4.19.12</ecNumber>
    </recommendedName>
</protein>
<feature type="region of interest" description="Disordered" evidence="9">
    <location>
        <begin position="45"/>
        <end position="85"/>
    </location>
</feature>
<dbReference type="GO" id="GO:0016579">
    <property type="term" value="P:protein deubiquitination"/>
    <property type="evidence" value="ECO:0007669"/>
    <property type="project" value="TreeGrafter"/>
</dbReference>
<dbReference type="AlphaFoldDB" id="A0A067PVX0"/>
<keyword evidence="6" id="KW-0378">Hydrolase</keyword>
<evidence type="ECO:0000256" key="2">
    <source>
        <dbReference type="ARBA" id="ARBA00009326"/>
    </source>
</evidence>
<evidence type="ECO:0000256" key="1">
    <source>
        <dbReference type="ARBA" id="ARBA00000707"/>
    </source>
</evidence>
<dbReference type="InterPro" id="IPR001578">
    <property type="entry name" value="Peptidase_C12_UCH"/>
</dbReference>
<sequence length="282" mass="31871">MSLCEQISSQYIQAVLQDLVLYMIPLRTLELPSILWRMGYLAGAPTHRSKPRPAKRRKLSPTPQPKPKPKPKSKRNSEGEVETEEDETFHFIGYVPAYGKVWELDGPKSGPLEVGELPETPSATWRPGWMDVVQPATRMKMDKYGAGGESGTGDIRFNLVAIVDRGWCRASDKMDMVTKEKGSIGGRLGEVLGEVWKEKVDPQLLLTATQTFKTSTHPNPDSPVTKFTKDFGAKATEKKMAIMEMPGRDLVRRWEECLRKVWRRRLLLRRNGRGVLVRGPTI</sequence>
<dbReference type="SUPFAM" id="SSF54001">
    <property type="entry name" value="Cysteine proteinases"/>
    <property type="match status" value="1"/>
</dbReference>
<keyword evidence="12" id="KW-1185">Reference proteome</keyword>
<feature type="domain" description="UCH catalytic" evidence="10">
    <location>
        <begin position="1"/>
        <end position="164"/>
    </location>
</feature>
<dbReference type="HOGENOM" id="CLU_987158_0_0_1"/>
<dbReference type="GO" id="GO:0006511">
    <property type="term" value="P:ubiquitin-dependent protein catabolic process"/>
    <property type="evidence" value="ECO:0007669"/>
    <property type="project" value="InterPro"/>
</dbReference>
<keyword evidence="4" id="KW-0645">Protease</keyword>
<dbReference type="Gene3D" id="3.40.532.10">
    <property type="entry name" value="Peptidase C12, ubiquitin carboxyl-terminal hydrolase"/>
    <property type="match status" value="1"/>
</dbReference>
<dbReference type="EMBL" id="KL197718">
    <property type="protein sequence ID" value="KDQ58015.1"/>
    <property type="molecule type" value="Genomic_DNA"/>
</dbReference>
<dbReference type="STRING" id="933084.A0A067PVX0"/>
<keyword evidence="7" id="KW-0788">Thiol protease</keyword>
<organism evidence="11 12">
    <name type="scientific">Jaapia argillacea MUCL 33604</name>
    <dbReference type="NCBI Taxonomy" id="933084"/>
    <lineage>
        <taxon>Eukaryota</taxon>
        <taxon>Fungi</taxon>
        <taxon>Dikarya</taxon>
        <taxon>Basidiomycota</taxon>
        <taxon>Agaricomycotina</taxon>
        <taxon>Agaricomycetes</taxon>
        <taxon>Agaricomycetidae</taxon>
        <taxon>Jaapiales</taxon>
        <taxon>Jaapiaceae</taxon>
        <taxon>Jaapia</taxon>
    </lineage>
</organism>
<dbReference type="Proteomes" id="UP000027265">
    <property type="component" value="Unassembled WGS sequence"/>
</dbReference>
<dbReference type="EC" id="3.4.19.12" evidence="3"/>
<dbReference type="InParanoid" id="A0A067PVX0"/>
<evidence type="ECO:0000256" key="3">
    <source>
        <dbReference type="ARBA" id="ARBA00012759"/>
    </source>
</evidence>
<proteinExistence type="inferred from homology"/>
<dbReference type="PROSITE" id="PS52048">
    <property type="entry name" value="UCH_DOMAIN"/>
    <property type="match status" value="1"/>
</dbReference>
<dbReference type="GO" id="GO:0004843">
    <property type="term" value="F:cysteine-type deubiquitinase activity"/>
    <property type="evidence" value="ECO:0007669"/>
    <property type="project" value="UniProtKB-EC"/>
</dbReference>
<evidence type="ECO:0000256" key="7">
    <source>
        <dbReference type="ARBA" id="ARBA00022807"/>
    </source>
</evidence>